<accession>A0ABU2JM54</accession>
<reference evidence="3" key="1">
    <citation type="submission" date="2023-07" db="EMBL/GenBank/DDBJ databases">
        <title>30 novel species of actinomycetes from the DSMZ collection.</title>
        <authorList>
            <person name="Nouioui I."/>
        </authorList>
    </citation>
    <scope>NUCLEOTIDE SEQUENCE [LARGE SCALE GENOMIC DNA]</scope>
    <source>
        <strain evidence="3">DSM 44915</strain>
    </source>
</reference>
<organism evidence="2 3">
    <name type="scientific">Streptomyces chisholmiae</name>
    <dbReference type="NCBI Taxonomy" id="3075540"/>
    <lineage>
        <taxon>Bacteria</taxon>
        <taxon>Bacillati</taxon>
        <taxon>Actinomycetota</taxon>
        <taxon>Actinomycetes</taxon>
        <taxon>Kitasatosporales</taxon>
        <taxon>Streptomycetaceae</taxon>
        <taxon>Streptomyces</taxon>
    </lineage>
</organism>
<dbReference type="InterPro" id="IPR025337">
    <property type="entry name" value="Questin_oxidase-like"/>
</dbReference>
<gene>
    <name evidence="2" type="ORF">RM844_07125</name>
</gene>
<sequence>MDATHGTSPDGTLDEALLRLHRSGPEFQGWLSNHGPMAVEALVRHGQAERVHRWLDRYQGRLVERPTPRSRITAENWRERLGDARHLADWSRYFTERLAERPWRAVLAEWWPRLLPGIAAGATHPVIRVGHAVRVLLTDGESAPRLAELAEGLGYWAARHQPLPAGIEPVAAEPAPAAALRAVAPVPDRSLGINHRLGQLTTLPDWGATLPPEPAAVRARLAGLVRAAAGHYVAHAPAGPVMLVHAVTAPNAVLRTLPALPERLWRPSAAAAWAASAAVVAAYAPGGAGAAPADDEPAAPAPDEVFARAAEHGDEHAIKLADTVADLLAASPDDPLPGRAVLRAVTLIEPD</sequence>
<dbReference type="Pfam" id="PF14027">
    <property type="entry name" value="Questin_oxidase"/>
    <property type="match status" value="1"/>
</dbReference>
<comment type="caution">
    <text evidence="2">The sequence shown here is derived from an EMBL/GenBank/DDBJ whole genome shotgun (WGS) entry which is preliminary data.</text>
</comment>
<dbReference type="EMBL" id="JAVREO010000003">
    <property type="protein sequence ID" value="MDT0266065.1"/>
    <property type="molecule type" value="Genomic_DNA"/>
</dbReference>
<dbReference type="RefSeq" id="WP_311666032.1">
    <property type="nucleotide sequence ID" value="NZ_JAVREO010000003.1"/>
</dbReference>
<proteinExistence type="predicted"/>
<keyword evidence="3" id="KW-1185">Reference proteome</keyword>
<evidence type="ECO:0000313" key="3">
    <source>
        <dbReference type="Proteomes" id="UP001183410"/>
    </source>
</evidence>
<protein>
    <submittedName>
        <fullName evidence="2">Questin oxidase family protein</fullName>
    </submittedName>
</protein>
<dbReference type="Proteomes" id="UP001183410">
    <property type="component" value="Unassembled WGS sequence"/>
</dbReference>
<name>A0ABU2JM54_9ACTN</name>
<keyword evidence="1" id="KW-0560">Oxidoreductase</keyword>
<evidence type="ECO:0000256" key="1">
    <source>
        <dbReference type="ARBA" id="ARBA00023002"/>
    </source>
</evidence>
<evidence type="ECO:0000313" key="2">
    <source>
        <dbReference type="EMBL" id="MDT0266065.1"/>
    </source>
</evidence>